<reference evidence="2" key="1">
    <citation type="journal article" date="2023" name="Nat. Plants">
        <title>Single-cell RNA sequencing provides a high-resolution roadmap for understanding the multicellular compartmentation of specialized metabolism.</title>
        <authorList>
            <person name="Sun S."/>
            <person name="Shen X."/>
            <person name="Li Y."/>
            <person name="Li Y."/>
            <person name="Wang S."/>
            <person name="Li R."/>
            <person name="Zhang H."/>
            <person name="Shen G."/>
            <person name="Guo B."/>
            <person name="Wei J."/>
            <person name="Xu J."/>
            <person name="St-Pierre B."/>
            <person name="Chen S."/>
            <person name="Sun C."/>
        </authorList>
    </citation>
    <scope>NUCLEOTIDE SEQUENCE [LARGE SCALE GENOMIC DNA]</scope>
</reference>
<sequence length="102" mass="11658">MGIEMKVCEETFKKVMRAMKVLDILTWMLDMGIGIHMKKKLELYSVGKNKDLHILEKPIGQKLPQCFLLFVAEALLCTLRPLLVSTRRTPLQVIGMLVPSVF</sequence>
<comment type="caution">
    <text evidence="1">The sequence shown here is derived from an EMBL/GenBank/DDBJ whole genome shotgun (WGS) entry which is preliminary data.</text>
</comment>
<name>A0ACC0BMI8_CATRO</name>
<accession>A0ACC0BMI8</accession>
<evidence type="ECO:0000313" key="1">
    <source>
        <dbReference type="EMBL" id="KAI5673870.1"/>
    </source>
</evidence>
<gene>
    <name evidence="1" type="ORF">M9H77_14234</name>
</gene>
<evidence type="ECO:0000313" key="2">
    <source>
        <dbReference type="Proteomes" id="UP001060085"/>
    </source>
</evidence>
<dbReference type="EMBL" id="CM044703">
    <property type="protein sequence ID" value="KAI5673870.1"/>
    <property type="molecule type" value="Genomic_DNA"/>
</dbReference>
<protein>
    <submittedName>
        <fullName evidence="1">Uncharacterized protein</fullName>
    </submittedName>
</protein>
<organism evidence="1 2">
    <name type="scientific">Catharanthus roseus</name>
    <name type="common">Madagascar periwinkle</name>
    <name type="synonym">Vinca rosea</name>
    <dbReference type="NCBI Taxonomy" id="4058"/>
    <lineage>
        <taxon>Eukaryota</taxon>
        <taxon>Viridiplantae</taxon>
        <taxon>Streptophyta</taxon>
        <taxon>Embryophyta</taxon>
        <taxon>Tracheophyta</taxon>
        <taxon>Spermatophyta</taxon>
        <taxon>Magnoliopsida</taxon>
        <taxon>eudicotyledons</taxon>
        <taxon>Gunneridae</taxon>
        <taxon>Pentapetalae</taxon>
        <taxon>asterids</taxon>
        <taxon>lamiids</taxon>
        <taxon>Gentianales</taxon>
        <taxon>Apocynaceae</taxon>
        <taxon>Rauvolfioideae</taxon>
        <taxon>Vinceae</taxon>
        <taxon>Catharanthinae</taxon>
        <taxon>Catharanthus</taxon>
    </lineage>
</organism>
<proteinExistence type="predicted"/>
<dbReference type="Proteomes" id="UP001060085">
    <property type="component" value="Linkage Group LG03"/>
</dbReference>
<keyword evidence="2" id="KW-1185">Reference proteome</keyword>